<proteinExistence type="predicted"/>
<reference evidence="1" key="1">
    <citation type="journal article" date="2020" name="Nature">
        <title>Giant virus diversity and host interactions through global metagenomics.</title>
        <authorList>
            <person name="Schulz F."/>
            <person name="Roux S."/>
            <person name="Paez-Espino D."/>
            <person name="Jungbluth S."/>
            <person name="Walsh D.A."/>
            <person name="Denef V.J."/>
            <person name="McMahon K.D."/>
            <person name="Konstantinidis K.T."/>
            <person name="Eloe-Fadrosh E.A."/>
            <person name="Kyrpides N.C."/>
            <person name="Woyke T."/>
        </authorList>
    </citation>
    <scope>NUCLEOTIDE SEQUENCE</scope>
    <source>
        <strain evidence="1">GVMAG-M-3300009684-20</strain>
    </source>
</reference>
<dbReference type="EMBL" id="MN739078">
    <property type="protein sequence ID" value="QHS87106.1"/>
    <property type="molecule type" value="Genomic_DNA"/>
</dbReference>
<dbReference type="AlphaFoldDB" id="A0A6C0B4W4"/>
<accession>A0A6C0B4W4</accession>
<organism evidence="1">
    <name type="scientific">viral metagenome</name>
    <dbReference type="NCBI Taxonomy" id="1070528"/>
    <lineage>
        <taxon>unclassified sequences</taxon>
        <taxon>metagenomes</taxon>
        <taxon>organismal metagenomes</taxon>
    </lineage>
</organism>
<sequence>MRGLRLKTIKRSHNPIKKWDAVFVKPNGQTIVQPFGQRGYSDYTKHKNLTRKKRYIARHARMHEDWSDPTRAGTLSRYILWGKPTLKASIRSFKKKFHV</sequence>
<protein>
    <submittedName>
        <fullName evidence="1">Uncharacterized protein</fullName>
    </submittedName>
</protein>
<dbReference type="Pfam" id="PF19058">
    <property type="entry name" value="DUF5754"/>
    <property type="match status" value="1"/>
</dbReference>
<name>A0A6C0B4W4_9ZZZZ</name>
<evidence type="ECO:0000313" key="1">
    <source>
        <dbReference type="EMBL" id="QHS87106.1"/>
    </source>
</evidence>
<dbReference type="InterPro" id="IPR043930">
    <property type="entry name" value="DUF5754"/>
</dbReference>